<dbReference type="Proteomes" id="UP001498398">
    <property type="component" value="Unassembled WGS sequence"/>
</dbReference>
<sequence>MLLCLFPKGQKAQQLRVQIRICTEDVKHNTSGRSVVSRSDNHTIVEDDDEFKFIVILEIGQRINCPSQLVLTRNLTNDKLVMILWSPKLIGAENLNPMTEARRMEIARRIYVADKHCDMTETRRMEIARRMYVANKHCGESRLSTFMHQKDIPQAGSGSLTIQHIIPNPPSKTIQILCNITPSFKFEQVHDRRMHKVPFVIILNRRRVEMGTETPAVT</sequence>
<keyword evidence="2" id="KW-1185">Reference proteome</keyword>
<reference evidence="1 2" key="1">
    <citation type="submission" date="2024-01" db="EMBL/GenBank/DDBJ databases">
        <title>A draft genome for the cacao thread blight pathogen Marasmiellus scandens.</title>
        <authorList>
            <person name="Baruah I.K."/>
            <person name="Leung J."/>
            <person name="Bukari Y."/>
            <person name="Amoako-Attah I."/>
            <person name="Meinhardt L.W."/>
            <person name="Bailey B.A."/>
            <person name="Cohen S.P."/>
        </authorList>
    </citation>
    <scope>NUCLEOTIDE SEQUENCE [LARGE SCALE GENOMIC DNA]</scope>
    <source>
        <strain evidence="1 2">GH-19</strain>
    </source>
</reference>
<gene>
    <name evidence="1" type="ORF">VKT23_008712</name>
</gene>
<name>A0ABR1JK06_9AGAR</name>
<protein>
    <submittedName>
        <fullName evidence="1">Uncharacterized protein</fullName>
    </submittedName>
</protein>
<evidence type="ECO:0000313" key="2">
    <source>
        <dbReference type="Proteomes" id="UP001498398"/>
    </source>
</evidence>
<evidence type="ECO:0000313" key="1">
    <source>
        <dbReference type="EMBL" id="KAK7461538.1"/>
    </source>
</evidence>
<accession>A0ABR1JK06</accession>
<dbReference type="EMBL" id="JBANRG010000013">
    <property type="protein sequence ID" value="KAK7461538.1"/>
    <property type="molecule type" value="Genomic_DNA"/>
</dbReference>
<comment type="caution">
    <text evidence="1">The sequence shown here is derived from an EMBL/GenBank/DDBJ whole genome shotgun (WGS) entry which is preliminary data.</text>
</comment>
<proteinExistence type="predicted"/>
<organism evidence="1 2">
    <name type="scientific">Marasmiellus scandens</name>
    <dbReference type="NCBI Taxonomy" id="2682957"/>
    <lineage>
        <taxon>Eukaryota</taxon>
        <taxon>Fungi</taxon>
        <taxon>Dikarya</taxon>
        <taxon>Basidiomycota</taxon>
        <taxon>Agaricomycotina</taxon>
        <taxon>Agaricomycetes</taxon>
        <taxon>Agaricomycetidae</taxon>
        <taxon>Agaricales</taxon>
        <taxon>Marasmiineae</taxon>
        <taxon>Omphalotaceae</taxon>
        <taxon>Marasmiellus</taxon>
    </lineage>
</organism>